<organism evidence="1 2">
    <name type="scientific">Aristaeella lactis</name>
    <dbReference type="NCBI Taxonomy" id="3046383"/>
    <lineage>
        <taxon>Bacteria</taxon>
        <taxon>Bacillati</taxon>
        <taxon>Bacillota</taxon>
        <taxon>Clostridia</taxon>
        <taxon>Eubacteriales</taxon>
        <taxon>Aristaeellaceae</taxon>
        <taxon>Aristaeella</taxon>
    </lineage>
</organism>
<protein>
    <submittedName>
        <fullName evidence="1">DNA-binding transcriptional regulator, XRE-family HTH domain</fullName>
    </submittedName>
</protein>
<keyword evidence="2" id="KW-1185">Reference proteome</keyword>
<comment type="caution">
    <text evidence="1">The sequence shown here is derived from an EMBL/GenBank/DDBJ whole genome shotgun (WGS) entry which is preliminary data.</text>
</comment>
<dbReference type="EMBL" id="FWXZ01000009">
    <property type="protein sequence ID" value="SMC90020.1"/>
    <property type="molecule type" value="Genomic_DNA"/>
</dbReference>
<accession>A0AC61PQA2</accession>
<name>A0AC61PQA2_9FIRM</name>
<gene>
    <name evidence="1" type="ORF">SAMN06297397_3036</name>
</gene>
<dbReference type="Proteomes" id="UP000192328">
    <property type="component" value="Unassembled WGS sequence"/>
</dbReference>
<proteinExistence type="predicted"/>
<evidence type="ECO:0000313" key="2">
    <source>
        <dbReference type="Proteomes" id="UP000192328"/>
    </source>
</evidence>
<keyword evidence="1" id="KW-0238">DNA-binding</keyword>
<evidence type="ECO:0000313" key="1">
    <source>
        <dbReference type="EMBL" id="SMC90020.1"/>
    </source>
</evidence>
<reference evidence="1" key="1">
    <citation type="submission" date="2017-04" db="EMBL/GenBank/DDBJ databases">
        <authorList>
            <person name="Varghese N."/>
            <person name="Submissions S."/>
        </authorList>
    </citation>
    <scope>NUCLEOTIDE SEQUENCE</scope>
    <source>
        <strain evidence="1">WTE2008</strain>
    </source>
</reference>
<sequence>MQLTLAENIRKFRKERKMTQDALATVLGVTVGAVYKWESGLSVPELNLIVEMADFFDTSVDTLLGYKMKDNHLESMLDRLYAFCQTLDPTALTEAEKALAKYPHSFKVVLTCSDLFLGFGLSTHNPQLLRRALELQEQARLLLSQNDNPRVSEATICGKMSCAYLQLGEKEKALELLKKNNTDGIFSQDIGSTLAVYMNKAEEAVRYLSEGLLKGMSTLLNVMFGYLFVYRARGDWASALDITSWCNTLISGLKAESTPGFMDKTHAEVMLALAYARMKASMPESAREALKKAAELAARFDSTPEYSLKSVRFMEGVENSIAFDSFGTTAAESIEYLLNLLKDKNLSALWKEISNLEH</sequence>